<feature type="signal peptide" evidence="1">
    <location>
        <begin position="1"/>
        <end position="27"/>
    </location>
</feature>
<organism evidence="2 3">
    <name type="scientific">Boseongicola aestuarii</name>
    <dbReference type="NCBI Taxonomy" id="1470561"/>
    <lineage>
        <taxon>Bacteria</taxon>
        <taxon>Pseudomonadati</taxon>
        <taxon>Pseudomonadota</taxon>
        <taxon>Alphaproteobacteria</taxon>
        <taxon>Rhodobacterales</taxon>
        <taxon>Paracoccaceae</taxon>
        <taxon>Boseongicola</taxon>
    </lineage>
</organism>
<evidence type="ECO:0000256" key="1">
    <source>
        <dbReference type="SAM" id="SignalP"/>
    </source>
</evidence>
<dbReference type="Proteomes" id="UP000201838">
    <property type="component" value="Unassembled WGS sequence"/>
</dbReference>
<dbReference type="PROSITE" id="PS51257">
    <property type="entry name" value="PROKAR_LIPOPROTEIN"/>
    <property type="match status" value="1"/>
</dbReference>
<dbReference type="AlphaFoldDB" id="A0A238J1T2"/>
<evidence type="ECO:0000313" key="3">
    <source>
        <dbReference type="Proteomes" id="UP000201838"/>
    </source>
</evidence>
<accession>A0A238J1T2</accession>
<gene>
    <name evidence="2" type="ORF">BOA8489_02795</name>
</gene>
<keyword evidence="1" id="KW-0732">Signal</keyword>
<evidence type="ECO:0008006" key="4">
    <source>
        <dbReference type="Google" id="ProtNLM"/>
    </source>
</evidence>
<evidence type="ECO:0000313" key="2">
    <source>
        <dbReference type="EMBL" id="SMX24668.1"/>
    </source>
</evidence>
<sequence length="201" mass="21387">MILRWLIVLSLPLLLAACGGPAEPVWAPDSVVKQARYAHAGPPRVTLFTVISTRNGSGGHSGLMVSGAERVMFDPAGSFKVPFVPERNDVLFGMTDRALAAYVDYHARPAWEVRVQELDVSPSQVAALLAAVKAYGAVPKAQCSLAISRILSRVEGFEGVGVGYFPNALAGDFAALQGVRESLVTDATADTSHNVIFEPRP</sequence>
<dbReference type="RefSeq" id="WP_093974739.1">
    <property type="nucleotide sequence ID" value="NZ_FXXQ01000009.1"/>
</dbReference>
<proteinExistence type="predicted"/>
<dbReference type="OrthoDB" id="7666390at2"/>
<keyword evidence="3" id="KW-1185">Reference proteome</keyword>
<name>A0A238J1T2_9RHOB</name>
<feature type="chain" id="PRO_5012986176" description="Lipoprotein" evidence="1">
    <location>
        <begin position="28"/>
        <end position="201"/>
    </location>
</feature>
<dbReference type="EMBL" id="FXXQ01000009">
    <property type="protein sequence ID" value="SMX24668.1"/>
    <property type="molecule type" value="Genomic_DNA"/>
</dbReference>
<protein>
    <recommendedName>
        <fullName evidence="4">Lipoprotein</fullName>
    </recommendedName>
</protein>
<reference evidence="2 3" key="1">
    <citation type="submission" date="2017-05" db="EMBL/GenBank/DDBJ databases">
        <authorList>
            <person name="Song R."/>
            <person name="Chenine A.L."/>
            <person name="Ruprecht R.M."/>
        </authorList>
    </citation>
    <scope>NUCLEOTIDE SEQUENCE [LARGE SCALE GENOMIC DNA]</scope>
    <source>
        <strain evidence="2 3">CECT 8489</strain>
    </source>
</reference>